<comment type="caution">
    <text evidence="1">The sequence shown here is derived from an EMBL/GenBank/DDBJ whole genome shotgun (WGS) entry which is preliminary data.</text>
</comment>
<accession>A0A438HMM7</accession>
<evidence type="ECO:0000313" key="2">
    <source>
        <dbReference type="Proteomes" id="UP000288805"/>
    </source>
</evidence>
<dbReference type="AlphaFoldDB" id="A0A438HMM7"/>
<name>A0A438HMM7_VITVI</name>
<organism evidence="1 2">
    <name type="scientific">Vitis vinifera</name>
    <name type="common">Grape</name>
    <dbReference type="NCBI Taxonomy" id="29760"/>
    <lineage>
        <taxon>Eukaryota</taxon>
        <taxon>Viridiplantae</taxon>
        <taxon>Streptophyta</taxon>
        <taxon>Embryophyta</taxon>
        <taxon>Tracheophyta</taxon>
        <taxon>Spermatophyta</taxon>
        <taxon>Magnoliopsida</taxon>
        <taxon>eudicotyledons</taxon>
        <taxon>Gunneridae</taxon>
        <taxon>Pentapetalae</taxon>
        <taxon>rosids</taxon>
        <taxon>Vitales</taxon>
        <taxon>Vitaceae</taxon>
        <taxon>Viteae</taxon>
        <taxon>Vitis</taxon>
    </lineage>
</organism>
<dbReference type="Proteomes" id="UP000288805">
    <property type="component" value="Unassembled WGS sequence"/>
</dbReference>
<sequence length="190" mass="21728">MEALSCLLKRAICGGFLLACQVQGRGRERVEVSYLLFADDTDFCEAQEEQMMFLCWLLMWFEAISGLKLNLDKSELIPVRRVENVDDLACELGCKVGCLLSTYLGMPLGASFNSVAAWDGIEERFHKRLAMWKRQYISKGGRITLIHSSLSSLPTYFMSILHLPIVVRMRLKKIQRDFLWEVGLLSKNLI</sequence>
<protein>
    <recommendedName>
        <fullName evidence="3">Reverse transcriptase domain-containing protein</fullName>
    </recommendedName>
</protein>
<dbReference type="PANTHER" id="PTHR33116">
    <property type="entry name" value="REVERSE TRANSCRIPTASE ZINC-BINDING DOMAIN-CONTAINING PROTEIN-RELATED-RELATED"/>
    <property type="match status" value="1"/>
</dbReference>
<reference evidence="1 2" key="1">
    <citation type="journal article" date="2018" name="PLoS Genet.">
        <title>Population sequencing reveals clonal diversity and ancestral inbreeding in the grapevine cultivar Chardonnay.</title>
        <authorList>
            <person name="Roach M.J."/>
            <person name="Johnson D.L."/>
            <person name="Bohlmann J."/>
            <person name="van Vuuren H.J."/>
            <person name="Jones S.J."/>
            <person name="Pretorius I.S."/>
            <person name="Schmidt S.A."/>
            <person name="Borneman A.R."/>
        </authorList>
    </citation>
    <scope>NUCLEOTIDE SEQUENCE [LARGE SCALE GENOMIC DNA]</scope>
    <source>
        <strain evidence="2">cv. Chardonnay</strain>
        <tissue evidence="1">Leaf</tissue>
    </source>
</reference>
<dbReference type="PANTHER" id="PTHR33116:SF78">
    <property type="entry name" value="OS12G0587133 PROTEIN"/>
    <property type="match status" value="1"/>
</dbReference>
<evidence type="ECO:0000313" key="1">
    <source>
        <dbReference type="EMBL" id="RVW85733.1"/>
    </source>
</evidence>
<evidence type="ECO:0008006" key="3">
    <source>
        <dbReference type="Google" id="ProtNLM"/>
    </source>
</evidence>
<proteinExistence type="predicted"/>
<dbReference type="EMBL" id="QGNW01000201">
    <property type="protein sequence ID" value="RVW85733.1"/>
    <property type="molecule type" value="Genomic_DNA"/>
</dbReference>
<gene>
    <name evidence="1" type="ORF">CK203_033341</name>
</gene>